<protein>
    <submittedName>
        <fullName evidence="2">Leucine export protein LeuE</fullName>
    </submittedName>
</protein>
<evidence type="ECO:0000256" key="1">
    <source>
        <dbReference type="SAM" id="Phobius"/>
    </source>
</evidence>
<name>A0A376FC33_ENTAS</name>
<keyword evidence="1" id="KW-0472">Membrane</keyword>
<dbReference type="Proteomes" id="UP000255163">
    <property type="component" value="Unassembled WGS sequence"/>
</dbReference>
<proteinExistence type="predicted"/>
<evidence type="ECO:0000313" key="2">
    <source>
        <dbReference type="EMBL" id="STD20892.1"/>
    </source>
</evidence>
<evidence type="ECO:0000313" key="3">
    <source>
        <dbReference type="Proteomes" id="UP000255163"/>
    </source>
</evidence>
<dbReference type="EMBL" id="UFYI01000007">
    <property type="protein sequence ID" value="STD20892.1"/>
    <property type="molecule type" value="Genomic_DNA"/>
</dbReference>
<reference evidence="2 3" key="1">
    <citation type="submission" date="2018-06" db="EMBL/GenBank/DDBJ databases">
        <authorList>
            <consortium name="Pathogen Informatics"/>
            <person name="Doyle S."/>
        </authorList>
    </citation>
    <scope>NUCLEOTIDE SEQUENCE [LARGE SCALE GENOMIC DNA]</scope>
    <source>
        <strain evidence="2 3">NCTC12123</strain>
    </source>
</reference>
<dbReference type="AlphaFoldDB" id="A0A376FC33"/>
<keyword evidence="1" id="KW-1133">Transmembrane helix</keyword>
<sequence>MFAEFGVLNFWTYVVGAFFIVLVPGPNTLFVLKTGDRPRR</sequence>
<gene>
    <name evidence="2" type="primary">leuE_2</name>
    <name evidence="2" type="ORF">NCTC12123_02379</name>
</gene>
<accession>A0A376FC33</accession>
<organism evidence="2 3">
    <name type="scientific">Enterobacter asburiae</name>
    <dbReference type="NCBI Taxonomy" id="61645"/>
    <lineage>
        <taxon>Bacteria</taxon>
        <taxon>Pseudomonadati</taxon>
        <taxon>Pseudomonadota</taxon>
        <taxon>Gammaproteobacteria</taxon>
        <taxon>Enterobacterales</taxon>
        <taxon>Enterobacteriaceae</taxon>
        <taxon>Enterobacter</taxon>
        <taxon>Enterobacter cloacae complex</taxon>
    </lineage>
</organism>
<feature type="transmembrane region" description="Helical" evidence="1">
    <location>
        <begin position="12"/>
        <end position="32"/>
    </location>
</feature>
<keyword evidence="1" id="KW-0812">Transmembrane</keyword>